<name>A0A8R1Z1F2_PRIPA</name>
<dbReference type="GO" id="GO:0043025">
    <property type="term" value="C:neuronal cell body"/>
    <property type="evidence" value="ECO:0007669"/>
    <property type="project" value="EnsemblMetazoa"/>
</dbReference>
<dbReference type="InterPro" id="IPR019775">
    <property type="entry name" value="WD40_repeat_CS"/>
</dbReference>
<feature type="compositionally biased region" description="Low complexity" evidence="4">
    <location>
        <begin position="1494"/>
        <end position="1504"/>
    </location>
</feature>
<protein>
    <recommendedName>
        <fullName evidence="5">NWD1/2-like winged helix-turn-helix domain-containing protein</fullName>
    </recommendedName>
</protein>
<dbReference type="SUPFAM" id="SSF52540">
    <property type="entry name" value="P-loop containing nucleoside triphosphate hydrolases"/>
    <property type="match status" value="1"/>
</dbReference>
<dbReference type="SMART" id="SM00320">
    <property type="entry name" value="WD40"/>
    <property type="match status" value="12"/>
</dbReference>
<dbReference type="InterPro" id="IPR036322">
    <property type="entry name" value="WD40_repeat_dom_sf"/>
</dbReference>
<keyword evidence="1 3" id="KW-0853">WD repeat</keyword>
<evidence type="ECO:0000313" key="7">
    <source>
        <dbReference type="Proteomes" id="UP000005239"/>
    </source>
</evidence>
<dbReference type="Gene3D" id="3.40.50.300">
    <property type="entry name" value="P-loop containing nucleotide triphosphate hydrolases"/>
    <property type="match status" value="1"/>
</dbReference>
<dbReference type="InterPro" id="IPR001680">
    <property type="entry name" value="WD40_rpt"/>
</dbReference>
<dbReference type="PROSITE" id="PS00678">
    <property type="entry name" value="WD_REPEATS_1"/>
    <property type="match status" value="2"/>
</dbReference>
<dbReference type="Pfam" id="PF00400">
    <property type="entry name" value="WD40"/>
    <property type="match status" value="6"/>
</dbReference>
<dbReference type="Proteomes" id="UP000005239">
    <property type="component" value="Unassembled WGS sequence"/>
</dbReference>
<sequence length="1577" mass="174746">MTMFSEKGKTTISTQVEGNHSISHLSEARIIIAYNSVPEFLIEVGILWSDIIPDIQSTAYQYGIDVEVSDYLISPDPHHKLDNKSVARILKCAEDSNTIVFCLVGDVYGDSDLPLFLKKEELQQITTALFEQSQDVKLLNDHYIVDRTAQPECYRLSSKSITEENREKLLRMIHLGAQEAFDEGVINQSNPEQQRNLFNSPIHLLIQGLKRQTNYSRICCLLRRFESLQVPFADADEKAMKKMIDLKNEISENLPCISFSLPEDGVTFFKSKAVEKYKDNCIKEITEKLKDLVLPFASKRPITMTYITLNDEEQQTHINYARQKNEGIWIHSKKMESRADKLLGQTSPGMYLIQGPTECGKTRLLCRLWDSVNKKNVEAISVIRFVNLTYSCMYAHEIWHQICISICREAGIDPTPLLPHFHLSKLLNVFGELIEKITRPIYVFIDDIHSMKMGRLLCPTEKKSRKVFGNIIIIGTGLNVASIPQIFVTTSTINLETPSENDIIEILKKRLPETRKLTTEHCGTIKQQLSTEGRSFTLGQSLVDELILDNEKPVTNGLIGRLQRIEDKHGKGCISMIGKCLLHSRNGLTRCELYDLISSDESTLNSIGSVIAFPPLLFDEIIESFGSLLSSDVIDEKKVYRPSSITFLAVLRLRYNGDKLTICKGLIGFLYCDPKNNNDISISQGSLKYTPMTRSLRRDGTGADLRIIRQLWFYLLHTGDMDSLKECALCAFYYIDMTIRSCGIGHLLTMYEDTLLQVLHHDIQVLAEQVLLPAIDTIIRDVEQTAAEVIGRLRFTRAENSSFLNSMVEDAMGYVDGYGPNCLLVPLSCWVSPPKMSLVLSFDFKEWKNPRLVLVPTFNHQHILVTGNESAIGEIYMVHVASQFVLATFRGHTGAVTSICESSEGQFFTSTSVDKTVRVWFRNSDAPSKILRPHSAKIVCSVLSSDNTFLATGSSDSSAKIIDLESGNVLKTFPDHTGTVVSIQLTSNDLYLITGSGDFSVQMWNIKKGEIIGRMGGLMAPVTSVAITSNDAFVAVACEDETLRVFGTVSGQELHDMTGHEGKVNSLVAAHDDCQLFAATKSRIFCYDIHTGQIVLIWDTEVLSPVTSLQITRDNFFLISGCGGAVHVWNIRERIHDGVDQLMEAEGHVTAVALSHDDKLAACGTFAGIVALWDLDIAQCVCTSVHTKRVDITALAFSLDSTIVLSGNSTGNIILIETSHGRVLRSISLHNESIKQAIWMIGKRVVSVDKGGFMRVWEAFEEDEDADIQRIDGVIAPLKIVNVSGTNSVSFVSHTAVTPKELRVWNIDNNALNIQSRLHHTENITTFAMATHGSLILTGSADDSLKIWNHQGHLTQVLVGHEGKVTSCAIAADERTVVSGAVDKKVILWEVSTGNTLHTLNARAPISCVAITADGSVAFSADEEGWLETWSVDRGSLLSSFNSHRPIISLVCSSDASRLILKLPGCAQLPILCLHNTPAGPVGLRSDRKRSARNPSISSLNSNSNEKKDSTSSNPSDSVMKQVPTKPTAPRPTFDKLERSKSRLSITVEKEKSSVHGGMSISGSVPPVTRSKACSIL</sequence>
<feature type="repeat" description="WD" evidence="3">
    <location>
        <begin position="931"/>
        <end position="972"/>
    </location>
</feature>
<accession>A0A8R1Z1F2</accession>
<reference evidence="6" key="2">
    <citation type="submission" date="2022-06" db="UniProtKB">
        <authorList>
            <consortium name="EnsemblMetazoa"/>
        </authorList>
    </citation>
    <scope>IDENTIFICATION</scope>
    <source>
        <strain evidence="6">PS312</strain>
    </source>
</reference>
<dbReference type="EnsemblMetazoa" id="PPA38617.1">
    <property type="protein sequence ID" value="PPA38617.1"/>
    <property type="gene ID" value="WBGene00276986"/>
</dbReference>
<feature type="repeat" description="WD" evidence="3">
    <location>
        <begin position="1358"/>
        <end position="1399"/>
    </location>
</feature>
<dbReference type="InterPro" id="IPR057588">
    <property type="entry name" value="NWD1/2-like_WH"/>
</dbReference>
<feature type="repeat" description="WD" evidence="3">
    <location>
        <begin position="973"/>
        <end position="1014"/>
    </location>
</feature>
<dbReference type="PROSITE" id="PS50294">
    <property type="entry name" value="WD_REPEATS_REGION"/>
    <property type="match status" value="4"/>
</dbReference>
<dbReference type="PANTHER" id="PTHR19871">
    <property type="entry name" value="BETA TRANSDUCIN-RELATED PROTEIN"/>
    <property type="match status" value="1"/>
</dbReference>
<reference evidence="7" key="1">
    <citation type="journal article" date="2008" name="Nat. Genet.">
        <title>The Pristionchus pacificus genome provides a unique perspective on nematode lifestyle and parasitism.</title>
        <authorList>
            <person name="Dieterich C."/>
            <person name="Clifton S.W."/>
            <person name="Schuster L.N."/>
            <person name="Chinwalla A."/>
            <person name="Delehaunty K."/>
            <person name="Dinkelacker I."/>
            <person name="Fulton L."/>
            <person name="Fulton R."/>
            <person name="Godfrey J."/>
            <person name="Minx P."/>
            <person name="Mitreva M."/>
            <person name="Roeseler W."/>
            <person name="Tian H."/>
            <person name="Witte H."/>
            <person name="Yang S.P."/>
            <person name="Wilson R.K."/>
            <person name="Sommer R.J."/>
        </authorList>
    </citation>
    <scope>NUCLEOTIDE SEQUENCE [LARGE SCALE GENOMIC DNA]</scope>
    <source>
        <strain evidence="7">PS312</strain>
    </source>
</reference>
<keyword evidence="7" id="KW-1185">Reference proteome</keyword>
<evidence type="ECO:0000259" key="5">
    <source>
        <dbReference type="Pfam" id="PF25469"/>
    </source>
</evidence>
<dbReference type="InterPro" id="IPR027417">
    <property type="entry name" value="P-loop_NTPase"/>
</dbReference>
<keyword evidence="2" id="KW-0677">Repeat</keyword>
<dbReference type="Pfam" id="PF25469">
    <property type="entry name" value="WHD_NWD1"/>
    <property type="match status" value="1"/>
</dbReference>
<proteinExistence type="predicted"/>
<evidence type="ECO:0000256" key="2">
    <source>
        <dbReference type="ARBA" id="ARBA00022737"/>
    </source>
</evidence>
<evidence type="ECO:0000256" key="4">
    <source>
        <dbReference type="SAM" id="MobiDB-lite"/>
    </source>
</evidence>
<dbReference type="GO" id="GO:0030425">
    <property type="term" value="C:dendrite"/>
    <property type="evidence" value="ECO:0007669"/>
    <property type="project" value="EnsemblMetazoa"/>
</dbReference>
<dbReference type="SUPFAM" id="SSF50998">
    <property type="entry name" value="Quinoprotein alcohol dehydrogenase-like"/>
    <property type="match status" value="1"/>
</dbReference>
<feature type="repeat" description="WD" evidence="3">
    <location>
        <begin position="1317"/>
        <end position="1349"/>
    </location>
</feature>
<organism evidence="6 7">
    <name type="scientific">Pristionchus pacificus</name>
    <name type="common">Parasitic nematode worm</name>
    <dbReference type="NCBI Taxonomy" id="54126"/>
    <lineage>
        <taxon>Eukaryota</taxon>
        <taxon>Metazoa</taxon>
        <taxon>Ecdysozoa</taxon>
        <taxon>Nematoda</taxon>
        <taxon>Chromadorea</taxon>
        <taxon>Rhabditida</taxon>
        <taxon>Rhabditina</taxon>
        <taxon>Diplogasteromorpha</taxon>
        <taxon>Diplogasteroidea</taxon>
        <taxon>Neodiplogasteridae</taxon>
        <taxon>Pristionchus</taxon>
    </lineage>
</organism>
<dbReference type="InterPro" id="IPR052752">
    <property type="entry name" value="NACHT-WD_repeat"/>
</dbReference>
<feature type="region of interest" description="Disordered" evidence="4">
    <location>
        <begin position="1482"/>
        <end position="1577"/>
    </location>
</feature>
<dbReference type="PANTHER" id="PTHR19871:SF38">
    <property type="entry name" value="PROTEIN QUI-1"/>
    <property type="match status" value="1"/>
</dbReference>
<dbReference type="SUPFAM" id="SSF50978">
    <property type="entry name" value="WD40 repeat-like"/>
    <property type="match status" value="1"/>
</dbReference>
<gene>
    <name evidence="6" type="primary">WBGene00276986</name>
</gene>
<dbReference type="Gene3D" id="2.130.10.10">
    <property type="entry name" value="YVTN repeat-like/Quinoprotein amine dehydrogenase"/>
    <property type="match status" value="3"/>
</dbReference>
<dbReference type="PROSITE" id="PS50082">
    <property type="entry name" value="WD_REPEATS_2"/>
    <property type="match status" value="5"/>
</dbReference>
<feature type="repeat" description="WD" evidence="3">
    <location>
        <begin position="889"/>
        <end position="920"/>
    </location>
</feature>
<dbReference type="CDD" id="cd00200">
    <property type="entry name" value="WD40"/>
    <property type="match status" value="1"/>
</dbReference>
<evidence type="ECO:0000256" key="1">
    <source>
        <dbReference type="ARBA" id="ARBA00022574"/>
    </source>
</evidence>
<evidence type="ECO:0000313" key="6">
    <source>
        <dbReference type="EnsemblMetazoa" id="PPA38617.1"/>
    </source>
</evidence>
<dbReference type="GO" id="GO:0030424">
    <property type="term" value="C:axon"/>
    <property type="evidence" value="ECO:0007669"/>
    <property type="project" value="EnsemblMetazoa"/>
</dbReference>
<dbReference type="InterPro" id="IPR011047">
    <property type="entry name" value="Quinoprotein_ADH-like_sf"/>
</dbReference>
<dbReference type="GO" id="GO:0005634">
    <property type="term" value="C:nucleus"/>
    <property type="evidence" value="ECO:0007669"/>
    <property type="project" value="EnsemblMetazoa"/>
</dbReference>
<evidence type="ECO:0000256" key="3">
    <source>
        <dbReference type="PROSITE-ProRule" id="PRU00221"/>
    </source>
</evidence>
<dbReference type="InterPro" id="IPR015943">
    <property type="entry name" value="WD40/YVTN_repeat-like_dom_sf"/>
</dbReference>
<dbReference type="GO" id="GO:0043279">
    <property type="term" value="P:response to alkaloid"/>
    <property type="evidence" value="ECO:0007669"/>
    <property type="project" value="EnsemblMetazoa"/>
</dbReference>
<feature type="domain" description="NWD1/2-like winged helix-turn-helix" evidence="5">
    <location>
        <begin position="539"/>
        <end position="662"/>
    </location>
</feature>